<accession>A0A3N4LRE8</accession>
<dbReference type="GO" id="GO:0003676">
    <property type="term" value="F:nucleic acid binding"/>
    <property type="evidence" value="ECO:0007669"/>
    <property type="project" value="InterPro"/>
</dbReference>
<name>A0A3N4LRE8_9PEZI</name>
<proteinExistence type="predicted"/>
<feature type="domain" description="U1-type" evidence="3">
    <location>
        <begin position="3"/>
        <end position="38"/>
    </location>
</feature>
<keyword evidence="5" id="KW-1185">Reference proteome</keyword>
<dbReference type="GO" id="GO:0008270">
    <property type="term" value="F:zinc ion binding"/>
    <property type="evidence" value="ECO:0007669"/>
    <property type="project" value="UniProtKB-KW"/>
</dbReference>
<sequence>MRPSAWFCQPCNRTLLVTADTRDLHIHGKKHTRNVTAAAREASVTSETDGVLTLVAQGGWKCNICPRAGVMDCVSKQAHLEGKKHLARIAVLAKSRVDKGKQSHLVETPLNRSGVTGGPLIITPADTTLKAFPWGKMPNVRRCGPTELQAVARGLQATSGGTRITSTPIRPPISDTKSACDSQRSRMPPKKMHMANRGNEPTYGYCIYKLGSTIMPPRPVAGPTAPGCRQRLICVTGQGRTVSTRYSTPNIHRLRPRKPGQPKQGVYHEKDMPAAMYPRKHSGITHSQRINHPGSVVMNQKMAWRTHTCSRRRPHTFEVNCCADGFKDLRPMILRRRNPLIQPTASRKKH</sequence>
<protein>
    <recommendedName>
        <fullName evidence="3">U1-type domain-containing protein</fullName>
    </recommendedName>
</protein>
<dbReference type="InParanoid" id="A0A3N4LRE8"/>
<evidence type="ECO:0000313" key="4">
    <source>
        <dbReference type="EMBL" id="RPB25493.1"/>
    </source>
</evidence>
<keyword evidence="1" id="KW-0862">Zinc</keyword>
<dbReference type="AlphaFoldDB" id="A0A3N4LRE8"/>
<keyword evidence="1" id="KW-0479">Metal-binding</keyword>
<keyword evidence="1" id="KW-0863">Zinc-finger</keyword>
<evidence type="ECO:0000256" key="2">
    <source>
        <dbReference type="SAM" id="MobiDB-lite"/>
    </source>
</evidence>
<organism evidence="4 5">
    <name type="scientific">Terfezia boudieri ATCC MYA-4762</name>
    <dbReference type="NCBI Taxonomy" id="1051890"/>
    <lineage>
        <taxon>Eukaryota</taxon>
        <taxon>Fungi</taxon>
        <taxon>Dikarya</taxon>
        <taxon>Ascomycota</taxon>
        <taxon>Pezizomycotina</taxon>
        <taxon>Pezizomycetes</taxon>
        <taxon>Pezizales</taxon>
        <taxon>Pezizaceae</taxon>
        <taxon>Terfezia</taxon>
    </lineage>
</organism>
<evidence type="ECO:0000256" key="1">
    <source>
        <dbReference type="ARBA" id="ARBA00022771"/>
    </source>
</evidence>
<dbReference type="SMART" id="SM00451">
    <property type="entry name" value="ZnF_U1"/>
    <property type="match status" value="2"/>
</dbReference>
<gene>
    <name evidence="4" type="ORF">L211DRAFT_84616</name>
</gene>
<feature type="region of interest" description="Disordered" evidence="2">
    <location>
        <begin position="160"/>
        <end position="196"/>
    </location>
</feature>
<reference evidence="4 5" key="1">
    <citation type="journal article" date="2018" name="Nat. Ecol. Evol.">
        <title>Pezizomycetes genomes reveal the molecular basis of ectomycorrhizal truffle lifestyle.</title>
        <authorList>
            <person name="Murat C."/>
            <person name="Payen T."/>
            <person name="Noel B."/>
            <person name="Kuo A."/>
            <person name="Morin E."/>
            <person name="Chen J."/>
            <person name="Kohler A."/>
            <person name="Krizsan K."/>
            <person name="Balestrini R."/>
            <person name="Da Silva C."/>
            <person name="Montanini B."/>
            <person name="Hainaut M."/>
            <person name="Levati E."/>
            <person name="Barry K.W."/>
            <person name="Belfiori B."/>
            <person name="Cichocki N."/>
            <person name="Clum A."/>
            <person name="Dockter R.B."/>
            <person name="Fauchery L."/>
            <person name="Guy J."/>
            <person name="Iotti M."/>
            <person name="Le Tacon F."/>
            <person name="Lindquist E.A."/>
            <person name="Lipzen A."/>
            <person name="Malagnac F."/>
            <person name="Mello A."/>
            <person name="Molinier V."/>
            <person name="Miyauchi S."/>
            <person name="Poulain J."/>
            <person name="Riccioni C."/>
            <person name="Rubini A."/>
            <person name="Sitrit Y."/>
            <person name="Splivallo R."/>
            <person name="Traeger S."/>
            <person name="Wang M."/>
            <person name="Zifcakova L."/>
            <person name="Wipf D."/>
            <person name="Zambonelli A."/>
            <person name="Paolocci F."/>
            <person name="Nowrousian M."/>
            <person name="Ottonello S."/>
            <person name="Baldrian P."/>
            <person name="Spatafora J.W."/>
            <person name="Henrissat B."/>
            <person name="Nagy L.G."/>
            <person name="Aury J.M."/>
            <person name="Wincker P."/>
            <person name="Grigoriev I.V."/>
            <person name="Bonfante P."/>
            <person name="Martin F.M."/>
        </authorList>
    </citation>
    <scope>NUCLEOTIDE SEQUENCE [LARGE SCALE GENOMIC DNA]</scope>
    <source>
        <strain evidence="4 5">ATCC MYA-4762</strain>
    </source>
</reference>
<evidence type="ECO:0000259" key="3">
    <source>
        <dbReference type="SMART" id="SM00451"/>
    </source>
</evidence>
<dbReference type="OrthoDB" id="10348829at2759"/>
<dbReference type="Proteomes" id="UP000267821">
    <property type="component" value="Unassembled WGS sequence"/>
</dbReference>
<dbReference type="EMBL" id="ML121537">
    <property type="protein sequence ID" value="RPB25493.1"/>
    <property type="molecule type" value="Genomic_DNA"/>
</dbReference>
<feature type="domain" description="U1-type" evidence="3">
    <location>
        <begin position="57"/>
        <end position="92"/>
    </location>
</feature>
<dbReference type="InterPro" id="IPR003604">
    <property type="entry name" value="Matrin/U1-like-C_Znf_C2H2"/>
</dbReference>
<evidence type="ECO:0000313" key="5">
    <source>
        <dbReference type="Proteomes" id="UP000267821"/>
    </source>
</evidence>